<dbReference type="InterPro" id="IPR035952">
    <property type="entry name" value="Rhomboid-like_sf"/>
</dbReference>
<feature type="domain" description="Peptidase S54 rhomboid" evidence="8">
    <location>
        <begin position="77"/>
        <end position="221"/>
    </location>
</feature>
<evidence type="ECO:0000313" key="10">
    <source>
        <dbReference type="Proteomes" id="UP001183414"/>
    </source>
</evidence>
<dbReference type="PANTHER" id="PTHR43066:SF26">
    <property type="entry name" value="RHOMBOID PROTEASE GLPG"/>
    <property type="match status" value="1"/>
</dbReference>
<name>A0ABU2NZS0_9ACTN</name>
<evidence type="ECO:0000256" key="1">
    <source>
        <dbReference type="ARBA" id="ARBA00004141"/>
    </source>
</evidence>
<feature type="transmembrane region" description="Helical" evidence="7">
    <location>
        <begin position="201"/>
        <end position="218"/>
    </location>
</feature>
<gene>
    <name evidence="9" type="ORF">RM572_27380</name>
</gene>
<feature type="transmembrane region" description="Helical" evidence="7">
    <location>
        <begin position="137"/>
        <end position="156"/>
    </location>
</feature>
<keyword evidence="6 7" id="KW-0472">Membrane</keyword>
<dbReference type="SUPFAM" id="SSF144091">
    <property type="entry name" value="Rhomboid-like"/>
    <property type="match status" value="1"/>
</dbReference>
<keyword evidence="3" id="KW-0997">Cell inner membrane</keyword>
<reference evidence="10" key="1">
    <citation type="submission" date="2023-07" db="EMBL/GenBank/DDBJ databases">
        <title>30 novel species of actinomycetes from the DSMZ collection.</title>
        <authorList>
            <person name="Nouioui I."/>
        </authorList>
    </citation>
    <scope>NUCLEOTIDE SEQUENCE [LARGE SCALE GENOMIC DNA]</scope>
    <source>
        <strain evidence="10">DSM 42041</strain>
    </source>
</reference>
<keyword evidence="5 7" id="KW-1133">Transmembrane helix</keyword>
<accession>A0ABU2NZS0</accession>
<feature type="transmembrane region" description="Helical" evidence="7">
    <location>
        <begin position="80"/>
        <end position="100"/>
    </location>
</feature>
<feature type="transmembrane region" description="Helical" evidence="7">
    <location>
        <begin position="21"/>
        <end position="40"/>
    </location>
</feature>
<dbReference type="EC" id="3.4.21.-" evidence="9"/>
<comment type="subcellular location">
    <subcellularLocation>
        <location evidence="1">Membrane</location>
        <topology evidence="1">Multi-pass membrane protein</topology>
    </subcellularLocation>
</comment>
<keyword evidence="9" id="KW-0378">Hydrolase</keyword>
<evidence type="ECO:0000256" key="3">
    <source>
        <dbReference type="ARBA" id="ARBA00022519"/>
    </source>
</evidence>
<dbReference type="PANTHER" id="PTHR43066">
    <property type="entry name" value="RHOMBOID-RELATED PROTEIN"/>
    <property type="match status" value="1"/>
</dbReference>
<evidence type="ECO:0000256" key="5">
    <source>
        <dbReference type="ARBA" id="ARBA00022989"/>
    </source>
</evidence>
<dbReference type="GO" id="GO:0006508">
    <property type="term" value="P:proteolysis"/>
    <property type="evidence" value="ECO:0007669"/>
    <property type="project" value="UniProtKB-KW"/>
</dbReference>
<dbReference type="GO" id="GO:0008233">
    <property type="term" value="F:peptidase activity"/>
    <property type="evidence" value="ECO:0007669"/>
    <property type="project" value="UniProtKB-KW"/>
</dbReference>
<feature type="transmembrane region" description="Helical" evidence="7">
    <location>
        <begin position="112"/>
        <end position="131"/>
    </location>
</feature>
<evidence type="ECO:0000256" key="4">
    <source>
        <dbReference type="ARBA" id="ARBA00022692"/>
    </source>
</evidence>
<protein>
    <submittedName>
        <fullName evidence="9">Rhomboid family intramembrane serine protease</fullName>
        <ecNumber evidence="9">3.4.21.-</ecNumber>
    </submittedName>
</protein>
<dbReference type="RefSeq" id="WP_311676075.1">
    <property type="nucleotide sequence ID" value="NZ_JAVREQ010000039.1"/>
</dbReference>
<keyword evidence="10" id="KW-1185">Reference proteome</keyword>
<keyword evidence="4 7" id="KW-0812">Transmembrane</keyword>
<proteinExistence type="predicted"/>
<dbReference type="InterPro" id="IPR022764">
    <property type="entry name" value="Peptidase_S54_rhomboid_dom"/>
</dbReference>
<keyword evidence="9" id="KW-0645">Protease</keyword>
<evidence type="ECO:0000256" key="2">
    <source>
        <dbReference type="ARBA" id="ARBA00022475"/>
    </source>
</evidence>
<dbReference type="Pfam" id="PF01694">
    <property type="entry name" value="Rhomboid"/>
    <property type="match status" value="1"/>
</dbReference>
<dbReference type="EMBL" id="JAVREQ010000039">
    <property type="protein sequence ID" value="MDT0382486.1"/>
    <property type="molecule type" value="Genomic_DNA"/>
</dbReference>
<dbReference type="Proteomes" id="UP001183414">
    <property type="component" value="Unassembled WGS sequence"/>
</dbReference>
<evidence type="ECO:0000313" key="9">
    <source>
        <dbReference type="EMBL" id="MDT0382486.1"/>
    </source>
</evidence>
<organism evidence="9 10">
    <name type="scientific">Streptomyces hazeniae</name>
    <dbReference type="NCBI Taxonomy" id="3075538"/>
    <lineage>
        <taxon>Bacteria</taxon>
        <taxon>Bacillati</taxon>
        <taxon>Actinomycetota</taxon>
        <taxon>Actinomycetes</taxon>
        <taxon>Kitasatosporales</taxon>
        <taxon>Streptomycetaceae</taxon>
        <taxon>Streptomyces</taxon>
    </lineage>
</organism>
<feature type="transmembrane region" description="Helical" evidence="7">
    <location>
        <begin position="168"/>
        <end position="189"/>
    </location>
</feature>
<dbReference type="Gene3D" id="1.20.1540.10">
    <property type="entry name" value="Rhomboid-like"/>
    <property type="match status" value="1"/>
</dbReference>
<comment type="caution">
    <text evidence="9">The sequence shown here is derived from an EMBL/GenBank/DDBJ whole genome shotgun (WGS) entry which is preliminary data.</text>
</comment>
<keyword evidence="2" id="KW-1003">Cell membrane</keyword>
<evidence type="ECO:0000259" key="8">
    <source>
        <dbReference type="Pfam" id="PF01694"/>
    </source>
</evidence>
<evidence type="ECO:0000256" key="6">
    <source>
        <dbReference type="ARBA" id="ARBA00023136"/>
    </source>
</evidence>
<sequence>MSATGTRPPTRSVRGHPVATYTLIGLCAAVFLLGPVAGLGTGGEGALYREQASYYRRWGVVPTELWSGAARPLLTPLTSLFVHGGWLHLLSNLLFLFVFGESVERRTGAIRFTLCYLVVGYAAMLCYAAAHHGSDETLVGASGAISGVLGAFLYLLPRARVTSVFPFLWFLPLRFPAWLVLVFWLALQWLAARHDTDGPGVAYLAHVVGFMLGFLYAWRRFRTADAPGRPAAAPDEGISP</sequence>
<evidence type="ECO:0000256" key="7">
    <source>
        <dbReference type="SAM" id="Phobius"/>
    </source>
</evidence>